<evidence type="ECO:0008006" key="7">
    <source>
        <dbReference type="Google" id="ProtNLM"/>
    </source>
</evidence>
<dbReference type="Gene3D" id="1.25.40.20">
    <property type="entry name" value="Ankyrin repeat-containing domain"/>
    <property type="match status" value="2"/>
</dbReference>
<keyword evidence="2 3" id="KW-0040">ANK repeat</keyword>
<dbReference type="InterPro" id="IPR002110">
    <property type="entry name" value="Ankyrin_rpt"/>
</dbReference>
<dbReference type="PANTHER" id="PTHR24180">
    <property type="entry name" value="CYCLIN-DEPENDENT KINASE INHIBITOR 2C-RELATED"/>
    <property type="match status" value="1"/>
</dbReference>
<dbReference type="InterPro" id="IPR036770">
    <property type="entry name" value="Ankyrin_rpt-contain_sf"/>
</dbReference>
<evidence type="ECO:0000256" key="4">
    <source>
        <dbReference type="SAM" id="MobiDB-lite"/>
    </source>
</evidence>
<evidence type="ECO:0000313" key="6">
    <source>
        <dbReference type="Proteomes" id="UP000826195"/>
    </source>
</evidence>
<dbReference type="InterPro" id="IPR051637">
    <property type="entry name" value="Ank_repeat_dom-contain_49"/>
</dbReference>
<feature type="repeat" description="ANK" evidence="3">
    <location>
        <begin position="101"/>
        <end position="133"/>
    </location>
</feature>
<evidence type="ECO:0000256" key="3">
    <source>
        <dbReference type="PROSITE-ProRule" id="PRU00023"/>
    </source>
</evidence>
<protein>
    <recommendedName>
        <fullName evidence="7">Ankyrin repeat protein</fullName>
    </recommendedName>
</protein>
<organism evidence="5 6">
    <name type="scientific">Cotesia glomerata</name>
    <name type="common">Lepidopteran parasitic wasp</name>
    <name type="synonym">Apanteles glomeratus</name>
    <dbReference type="NCBI Taxonomy" id="32391"/>
    <lineage>
        <taxon>Eukaryota</taxon>
        <taxon>Metazoa</taxon>
        <taxon>Ecdysozoa</taxon>
        <taxon>Arthropoda</taxon>
        <taxon>Hexapoda</taxon>
        <taxon>Insecta</taxon>
        <taxon>Pterygota</taxon>
        <taxon>Neoptera</taxon>
        <taxon>Endopterygota</taxon>
        <taxon>Hymenoptera</taxon>
        <taxon>Apocrita</taxon>
        <taxon>Ichneumonoidea</taxon>
        <taxon>Braconidae</taxon>
        <taxon>Microgastrinae</taxon>
        <taxon>Cotesia</taxon>
    </lineage>
</organism>
<sequence length="295" mass="33320">MSTLMGNLKTVIFCGDFKKVKKLLKSSAPIPLSKNPLIFGGYSLLKLAIKLRNRKEIVKLLIKKDARVNKKYCDKSVPLLHIAISDYYSGIPERKLYSLGENSTLLHTAIVYQNVKMVELLINHGADIHYRTKSFKRTPLMLAIEENSQRIVDLLLKKGARIDDRIEDGIPPLYYIICNPNNVNSRLNVEMIKRDGYSKVCILNSLINAGANINKTSESAGTKLKFLRMALTYQEEHIAHYLVESVELDFMLVDQEVLETVKLNMTLLSEEQFEDQEDSSLISSGMSILPPSAAD</sequence>
<dbReference type="AlphaFoldDB" id="A0AAV7I8Q4"/>
<dbReference type="PROSITE" id="PS50297">
    <property type="entry name" value="ANK_REP_REGION"/>
    <property type="match status" value="2"/>
</dbReference>
<dbReference type="EMBL" id="JAHXZJ010001119">
    <property type="protein sequence ID" value="KAH0554941.1"/>
    <property type="molecule type" value="Genomic_DNA"/>
</dbReference>
<dbReference type="SUPFAM" id="SSF48403">
    <property type="entry name" value="Ankyrin repeat"/>
    <property type="match status" value="1"/>
</dbReference>
<feature type="region of interest" description="Disordered" evidence="4">
    <location>
        <begin position="276"/>
        <end position="295"/>
    </location>
</feature>
<keyword evidence="1" id="KW-0677">Repeat</keyword>
<dbReference type="PROSITE" id="PS50088">
    <property type="entry name" value="ANK_REPEAT"/>
    <property type="match status" value="2"/>
</dbReference>
<feature type="repeat" description="ANK" evidence="3">
    <location>
        <begin position="135"/>
        <end position="167"/>
    </location>
</feature>
<accession>A0AAV7I8Q4</accession>
<dbReference type="Proteomes" id="UP000826195">
    <property type="component" value="Unassembled WGS sequence"/>
</dbReference>
<name>A0AAV7I8Q4_COTGL</name>
<dbReference type="PANTHER" id="PTHR24180:SF45">
    <property type="entry name" value="POLY [ADP-RIBOSE] POLYMERASE TANKYRASE"/>
    <property type="match status" value="1"/>
</dbReference>
<evidence type="ECO:0000313" key="5">
    <source>
        <dbReference type="EMBL" id="KAH0554941.1"/>
    </source>
</evidence>
<comment type="caution">
    <text evidence="5">The sequence shown here is derived from an EMBL/GenBank/DDBJ whole genome shotgun (WGS) entry which is preliminary data.</text>
</comment>
<gene>
    <name evidence="5" type="ORF">KQX54_013992</name>
</gene>
<dbReference type="Pfam" id="PF12796">
    <property type="entry name" value="Ank_2"/>
    <property type="match status" value="1"/>
</dbReference>
<evidence type="ECO:0000256" key="1">
    <source>
        <dbReference type="ARBA" id="ARBA00022737"/>
    </source>
</evidence>
<proteinExistence type="predicted"/>
<dbReference type="SMART" id="SM00248">
    <property type="entry name" value="ANK"/>
    <property type="match status" value="4"/>
</dbReference>
<keyword evidence="6" id="KW-1185">Reference proteome</keyword>
<evidence type="ECO:0000256" key="2">
    <source>
        <dbReference type="ARBA" id="ARBA00023043"/>
    </source>
</evidence>
<reference evidence="5 6" key="1">
    <citation type="journal article" date="2021" name="J. Hered.">
        <title>A chromosome-level genome assembly of the parasitoid wasp, Cotesia glomerata (Hymenoptera: Braconidae).</title>
        <authorList>
            <person name="Pinto B.J."/>
            <person name="Weis J.J."/>
            <person name="Gamble T."/>
            <person name="Ode P.J."/>
            <person name="Paul R."/>
            <person name="Zaspel J.M."/>
        </authorList>
    </citation>
    <scope>NUCLEOTIDE SEQUENCE [LARGE SCALE GENOMIC DNA]</scope>
    <source>
        <strain evidence="5">CgM1</strain>
    </source>
</reference>